<dbReference type="Proteomes" id="UP000727490">
    <property type="component" value="Unassembled WGS sequence"/>
</dbReference>
<dbReference type="RefSeq" id="WP_219287074.1">
    <property type="nucleotide sequence ID" value="NZ_RPHB01000002.1"/>
</dbReference>
<reference evidence="1 2" key="1">
    <citation type="journal article" date="2020" name="Syst. Appl. Microbiol.">
        <title>Arthrospiribacter ruber gen. nov., sp. nov., a novel bacterium isolated from Arthrospira cultures.</title>
        <authorList>
            <person name="Waleron M."/>
            <person name="Misztak A."/>
            <person name="Waleron M.M."/>
            <person name="Furmaniak M."/>
            <person name="Mrozik A."/>
            <person name="Waleron K."/>
        </authorList>
    </citation>
    <scope>NUCLEOTIDE SEQUENCE [LARGE SCALE GENOMIC DNA]</scope>
    <source>
        <strain evidence="1 2">DPMB0001</strain>
    </source>
</reference>
<sequence length="87" mass="10439">MSAYLATYRKTLKQHQEMAACMGKIKYPTEQIAWMVFYRYYFPFGKRGKSVRFKIDKLSCYKCRFCGFWHMGTPKRQSAARNKTAWD</sequence>
<protein>
    <submittedName>
        <fullName evidence="1">Uncharacterized protein</fullName>
    </submittedName>
</protein>
<proteinExistence type="predicted"/>
<dbReference type="EMBL" id="RPHB01000002">
    <property type="protein sequence ID" value="MBW3466858.1"/>
    <property type="molecule type" value="Genomic_DNA"/>
</dbReference>
<evidence type="ECO:0000313" key="2">
    <source>
        <dbReference type="Proteomes" id="UP000727490"/>
    </source>
</evidence>
<name>A0A951IT60_9BACT</name>
<gene>
    <name evidence="1" type="ORF">EGN73_03410</name>
</gene>
<organism evidence="1 2">
    <name type="scientific">Arthrospiribacter ruber</name>
    <dbReference type="NCBI Taxonomy" id="2487934"/>
    <lineage>
        <taxon>Bacteria</taxon>
        <taxon>Pseudomonadati</taxon>
        <taxon>Bacteroidota</taxon>
        <taxon>Cytophagia</taxon>
        <taxon>Cytophagales</taxon>
        <taxon>Cyclobacteriaceae</taxon>
        <taxon>Arthrospiribacter</taxon>
    </lineage>
</organism>
<dbReference type="AlphaFoldDB" id="A0A951IT60"/>
<keyword evidence="2" id="KW-1185">Reference proteome</keyword>
<evidence type="ECO:0000313" key="1">
    <source>
        <dbReference type="EMBL" id="MBW3466858.1"/>
    </source>
</evidence>
<comment type="caution">
    <text evidence="1">The sequence shown here is derived from an EMBL/GenBank/DDBJ whole genome shotgun (WGS) entry which is preliminary data.</text>
</comment>
<accession>A0A951IT60</accession>